<comment type="caution">
    <text evidence="2">The sequence shown here is derived from an EMBL/GenBank/DDBJ whole genome shotgun (WGS) entry which is preliminary data.</text>
</comment>
<evidence type="ECO:0000256" key="1">
    <source>
        <dbReference type="ARBA" id="ARBA00022679"/>
    </source>
</evidence>
<sequence length="124" mass="14028">MVRWAPQEKVLAHPSLACYLTHCGWDLIMEGLSMEVPFLCWPYCSDHFLNKSCICDGWKVGLCLNKDENGVITKHDMKRKVEELLSSDSIRKNAINLKNLAQQSLRPGGSSSKGLQYFVDQIKA</sequence>
<dbReference type="PANTHER" id="PTHR48045:SF21">
    <property type="entry name" value="UDP-GLYCOSYLTRANSFERASE 83A1"/>
    <property type="match status" value="1"/>
</dbReference>
<dbReference type="SUPFAM" id="SSF53756">
    <property type="entry name" value="UDP-Glycosyltransferase/glycogen phosphorylase"/>
    <property type="match status" value="1"/>
</dbReference>
<reference evidence="2" key="2">
    <citation type="submission" date="2023-06" db="EMBL/GenBank/DDBJ databases">
        <authorList>
            <person name="Swenson N.G."/>
            <person name="Wegrzyn J.L."/>
            <person name="Mcevoy S.L."/>
        </authorList>
    </citation>
    <scope>NUCLEOTIDE SEQUENCE</scope>
    <source>
        <strain evidence="2">NS2018</strain>
        <tissue evidence="2">Leaf</tissue>
    </source>
</reference>
<gene>
    <name evidence="2" type="ORF">LWI29_004887</name>
</gene>
<dbReference type="Proteomes" id="UP001168877">
    <property type="component" value="Unassembled WGS sequence"/>
</dbReference>
<dbReference type="EMBL" id="JAUESC010000382">
    <property type="protein sequence ID" value="KAK0586314.1"/>
    <property type="molecule type" value="Genomic_DNA"/>
</dbReference>
<evidence type="ECO:0000313" key="2">
    <source>
        <dbReference type="EMBL" id="KAK0586314.1"/>
    </source>
</evidence>
<dbReference type="PANTHER" id="PTHR48045">
    <property type="entry name" value="UDP-GLYCOSYLTRANSFERASE 72B1"/>
    <property type="match status" value="1"/>
</dbReference>
<proteinExistence type="predicted"/>
<accession>A0AA39VID6</accession>
<name>A0AA39VID6_ACESA</name>
<dbReference type="InterPro" id="IPR002213">
    <property type="entry name" value="UDP_glucos_trans"/>
</dbReference>
<protein>
    <submittedName>
        <fullName evidence="2">Uncharacterized protein</fullName>
    </submittedName>
</protein>
<keyword evidence="3" id="KW-1185">Reference proteome</keyword>
<dbReference type="AlphaFoldDB" id="A0AA39VID6"/>
<dbReference type="Gene3D" id="3.40.50.2000">
    <property type="entry name" value="Glycogen Phosphorylase B"/>
    <property type="match status" value="2"/>
</dbReference>
<keyword evidence="1" id="KW-0808">Transferase</keyword>
<dbReference type="Pfam" id="PF00201">
    <property type="entry name" value="UDPGT"/>
    <property type="match status" value="1"/>
</dbReference>
<evidence type="ECO:0000313" key="3">
    <source>
        <dbReference type="Proteomes" id="UP001168877"/>
    </source>
</evidence>
<organism evidence="2 3">
    <name type="scientific">Acer saccharum</name>
    <name type="common">Sugar maple</name>
    <dbReference type="NCBI Taxonomy" id="4024"/>
    <lineage>
        <taxon>Eukaryota</taxon>
        <taxon>Viridiplantae</taxon>
        <taxon>Streptophyta</taxon>
        <taxon>Embryophyta</taxon>
        <taxon>Tracheophyta</taxon>
        <taxon>Spermatophyta</taxon>
        <taxon>Magnoliopsida</taxon>
        <taxon>eudicotyledons</taxon>
        <taxon>Gunneridae</taxon>
        <taxon>Pentapetalae</taxon>
        <taxon>rosids</taxon>
        <taxon>malvids</taxon>
        <taxon>Sapindales</taxon>
        <taxon>Sapindaceae</taxon>
        <taxon>Hippocastanoideae</taxon>
        <taxon>Acereae</taxon>
        <taxon>Acer</taxon>
    </lineage>
</organism>
<reference evidence="2" key="1">
    <citation type="journal article" date="2022" name="Plant J.">
        <title>Strategies of tolerance reflected in two North American maple genomes.</title>
        <authorList>
            <person name="McEvoy S.L."/>
            <person name="Sezen U.U."/>
            <person name="Trouern-Trend A."/>
            <person name="McMahon S.M."/>
            <person name="Schaberg P.G."/>
            <person name="Yang J."/>
            <person name="Wegrzyn J.L."/>
            <person name="Swenson N.G."/>
        </authorList>
    </citation>
    <scope>NUCLEOTIDE SEQUENCE</scope>
    <source>
        <strain evidence="2">NS2018</strain>
    </source>
</reference>
<dbReference type="GO" id="GO:0008194">
    <property type="term" value="F:UDP-glycosyltransferase activity"/>
    <property type="evidence" value="ECO:0007669"/>
    <property type="project" value="InterPro"/>
</dbReference>